<dbReference type="InterPro" id="IPR003362">
    <property type="entry name" value="Bact_transf"/>
</dbReference>
<evidence type="ECO:0000259" key="3">
    <source>
        <dbReference type="Pfam" id="PF02397"/>
    </source>
</evidence>
<evidence type="ECO:0000256" key="2">
    <source>
        <dbReference type="SAM" id="Phobius"/>
    </source>
</evidence>
<feature type="transmembrane region" description="Helical" evidence="2">
    <location>
        <begin position="142"/>
        <end position="168"/>
    </location>
</feature>
<keyword evidence="2" id="KW-1133">Transmembrane helix</keyword>
<name>A0ABU6AHK7_9PSEU</name>
<accession>A0ABU6AHK7</accession>
<comment type="caution">
    <text evidence="4">The sequence shown here is derived from an EMBL/GenBank/DDBJ whole genome shotgun (WGS) entry which is preliminary data.</text>
</comment>
<evidence type="ECO:0000256" key="1">
    <source>
        <dbReference type="ARBA" id="ARBA00006464"/>
    </source>
</evidence>
<dbReference type="Pfam" id="PF02397">
    <property type="entry name" value="Bac_transf"/>
    <property type="match status" value="1"/>
</dbReference>
<proteinExistence type="inferred from homology"/>
<dbReference type="PANTHER" id="PTHR30576">
    <property type="entry name" value="COLANIC BIOSYNTHESIS UDP-GLUCOSE LIPID CARRIER TRANSFERASE"/>
    <property type="match status" value="1"/>
</dbReference>
<protein>
    <submittedName>
        <fullName evidence="4">Sugar transferase</fullName>
    </submittedName>
</protein>
<evidence type="ECO:0000313" key="4">
    <source>
        <dbReference type="EMBL" id="MEB3371000.1"/>
    </source>
</evidence>
<keyword evidence="5" id="KW-1185">Reference proteome</keyword>
<feature type="domain" description="Bacterial sugar transferase" evidence="3">
    <location>
        <begin position="140"/>
        <end position="318"/>
    </location>
</feature>
<dbReference type="Proteomes" id="UP001327093">
    <property type="component" value="Unassembled WGS sequence"/>
</dbReference>
<dbReference type="GO" id="GO:0016740">
    <property type="term" value="F:transferase activity"/>
    <property type="evidence" value="ECO:0007669"/>
    <property type="project" value="UniProtKB-KW"/>
</dbReference>
<gene>
    <name evidence="4" type="ORF">R4I43_26705</name>
</gene>
<dbReference type="EMBL" id="JAWLNX010000023">
    <property type="protein sequence ID" value="MEB3371000.1"/>
    <property type="molecule type" value="Genomic_DNA"/>
</dbReference>
<evidence type="ECO:0000313" key="5">
    <source>
        <dbReference type="Proteomes" id="UP001327093"/>
    </source>
</evidence>
<keyword evidence="2" id="KW-0812">Transmembrane</keyword>
<organism evidence="4 5">
    <name type="scientific">Saccharopolyspora mangrovi</name>
    <dbReference type="NCBI Taxonomy" id="3082379"/>
    <lineage>
        <taxon>Bacteria</taxon>
        <taxon>Bacillati</taxon>
        <taxon>Actinomycetota</taxon>
        <taxon>Actinomycetes</taxon>
        <taxon>Pseudonocardiales</taxon>
        <taxon>Pseudonocardiaceae</taxon>
        <taxon>Saccharopolyspora</taxon>
    </lineage>
</organism>
<sequence length="324" mass="35892">MTAETAEAVMVSDGLRGVHAAKSSGSGRFPVVVVEDEGTGSRGERLDEELQVIARLPVQEDWSGLHVVLALGRPKLVLVKARLDRLDYRLLSLCASHRVDVLALAEPGYGLLGSGRLRRLGGLPWLRLRWPQKRAGMRVKRAVDILLVLFAAPVLLPLLVVLCAVVCWDGPPLYVQERVGQRGRPFRLIKIRTMRVGIERITGPTLTSSGGSGVTAIGRVLRRYRLDELPQLWNVLRGEMSLVGPRPERPEFVQDFVRRLPMYDLRHGVRPGITGIAQLTNGYEATVDDKLRCDLLYVSSLSLPLDLKLLALTVIDLLRGFPRG</sequence>
<keyword evidence="2" id="KW-0472">Membrane</keyword>
<reference evidence="4 5" key="1">
    <citation type="submission" date="2023-10" db="EMBL/GenBank/DDBJ databases">
        <title>Saccharopolyspora sp. nov., isolated from mangrove soil.</title>
        <authorList>
            <person name="Lu Y."/>
            <person name="Liu W."/>
        </authorList>
    </citation>
    <scope>NUCLEOTIDE SEQUENCE [LARGE SCALE GENOMIC DNA]</scope>
    <source>
        <strain evidence="4 5">S2-29</strain>
    </source>
</reference>
<keyword evidence="4" id="KW-0808">Transferase</keyword>
<comment type="similarity">
    <text evidence="1">Belongs to the bacterial sugar transferase family.</text>
</comment>
<dbReference type="RefSeq" id="WP_324268470.1">
    <property type="nucleotide sequence ID" value="NZ_JAWLNX010000023.1"/>
</dbReference>
<dbReference type="PANTHER" id="PTHR30576:SF0">
    <property type="entry name" value="UNDECAPRENYL-PHOSPHATE N-ACETYLGALACTOSAMINYL 1-PHOSPHATE TRANSFERASE-RELATED"/>
    <property type="match status" value="1"/>
</dbReference>